<dbReference type="InterPro" id="IPR003959">
    <property type="entry name" value="ATPase_AAA_core"/>
</dbReference>
<dbReference type="EMBL" id="JABCRI010000004">
    <property type="protein sequence ID" value="KAF8407520.1"/>
    <property type="molecule type" value="Genomic_DNA"/>
</dbReference>
<dbReference type="Gene3D" id="1.10.8.60">
    <property type="match status" value="1"/>
</dbReference>
<dbReference type="Gene3D" id="3.40.50.300">
    <property type="entry name" value="P-loop containing nucleotide triphosphate hydrolases"/>
    <property type="match status" value="3"/>
</dbReference>
<dbReference type="AlphaFoldDB" id="A0A834ZKX6"/>
<feature type="domain" description="ATPase AAA-type core" evidence="3">
    <location>
        <begin position="714"/>
        <end position="847"/>
    </location>
</feature>
<name>A0A834ZKX6_TETSI</name>
<evidence type="ECO:0000313" key="5">
    <source>
        <dbReference type="EMBL" id="KAF8407520.1"/>
    </source>
</evidence>
<dbReference type="InterPro" id="IPR001270">
    <property type="entry name" value="ClpA/B"/>
</dbReference>
<dbReference type="SUPFAM" id="SSF52540">
    <property type="entry name" value="P-loop containing nucleoside triphosphate hydrolases"/>
    <property type="match status" value="2"/>
</dbReference>
<dbReference type="PANTHER" id="PTHR11638:SF18">
    <property type="entry name" value="HEAT SHOCK PROTEIN 104"/>
    <property type="match status" value="1"/>
</dbReference>
<dbReference type="Pfam" id="PF07724">
    <property type="entry name" value="AAA_2"/>
    <property type="match status" value="2"/>
</dbReference>
<proteinExistence type="predicted"/>
<evidence type="ECO:0000256" key="1">
    <source>
        <dbReference type="ARBA" id="ARBA00022741"/>
    </source>
</evidence>
<organism evidence="5 6">
    <name type="scientific">Tetracentron sinense</name>
    <name type="common">Spur-leaf</name>
    <dbReference type="NCBI Taxonomy" id="13715"/>
    <lineage>
        <taxon>Eukaryota</taxon>
        <taxon>Viridiplantae</taxon>
        <taxon>Streptophyta</taxon>
        <taxon>Embryophyta</taxon>
        <taxon>Tracheophyta</taxon>
        <taxon>Spermatophyta</taxon>
        <taxon>Magnoliopsida</taxon>
        <taxon>Trochodendrales</taxon>
        <taxon>Trochodendraceae</taxon>
        <taxon>Tetracentron</taxon>
    </lineage>
</organism>
<keyword evidence="2" id="KW-0067">ATP-binding</keyword>
<comment type="caution">
    <text evidence="5">The sequence shown here is derived from an EMBL/GenBank/DDBJ whole genome shotgun (WGS) entry which is preliminary data.</text>
</comment>
<dbReference type="InterPro" id="IPR050130">
    <property type="entry name" value="ClpA_ClpB"/>
</dbReference>
<dbReference type="GO" id="GO:0016887">
    <property type="term" value="F:ATP hydrolysis activity"/>
    <property type="evidence" value="ECO:0007669"/>
    <property type="project" value="InterPro"/>
</dbReference>
<dbReference type="GO" id="GO:0005524">
    <property type="term" value="F:ATP binding"/>
    <property type="evidence" value="ECO:0007669"/>
    <property type="project" value="UniProtKB-KW"/>
</dbReference>
<dbReference type="Proteomes" id="UP000655225">
    <property type="component" value="Unassembled WGS sequence"/>
</dbReference>
<dbReference type="PANTHER" id="PTHR11638">
    <property type="entry name" value="ATP-DEPENDENT CLP PROTEASE"/>
    <property type="match status" value="1"/>
</dbReference>
<evidence type="ECO:0000256" key="2">
    <source>
        <dbReference type="ARBA" id="ARBA00022840"/>
    </source>
</evidence>
<accession>A0A834ZKX6</accession>
<sequence length="869" mass="99034">MVQKLRRAEAVRFLRSLKETFELQYCVRIQDDALIFAVQLAWKHFDSLFLLEGGTTQKAMAVTLVQKACKRLRRTAESNADENELLMIEYALRRSQVERNELKKEKDLDSKDWLARVDKELRDAHDKLDSFRRKWKPALMLRQRLERRAEDIYRLEKVRKGLVSSLEKAEWAMDITPLSEVVQEIGVVLRELEQNTHEYFKQSVTVGPDQIAEVASHLSGIPSLWLRRNPEDWLTGLRERLCKRVIGQDQAIDAVTNTLLRPRAGTSCSHRPIGLFLFVGHSGVGKAELAKSLAEQIFCDENLLIRIDMSDYTEPNSLSRLIGSPPGSDSNDECGRGQLTEAVRRRPYSVVLFVKVEKAHFSIIEALLEILSSGRLEDGQRNMIDFTNTVVIMISNVGAEQLSASCRCHLKNGQNELTPELRRTPLNHLARHKCTIQGSGQGRVLAEVRRQIKPELLVLLDEIIVFNESNQEQKKAVARLHLREMASAFAKRGVTLYPSDAALTVIIMQADEQFGKSGKAIKRWLEENLTTVLLEMLAEDKVNDNPTIYIDNLAGTRELSFRLEKSTVLVEDRVFKQFEEPAEEMRIMYRKDKARFIKIYRLRKVHNALMCSLRNSDGVKFVYGARAVQELVKMIDIVVENTINVNFMPDESLVVCLSCLNEAELIRKKRYKEEMKGLRKRLHKRVGGQQEAIVLVTEAVLWSIDAPIDLPHQPAWSFLFLGLSSASKTEFLKGLAEHLFTDDGRTLLIPINLSEYTDPHSLPRLLGSPSGCTTHECGLQLLEAVRRRPYSVLLFDQVEKAHISVLSTLLWMLDHGSLIDGQKRMVDFRNTIVIMISDMGNKEFLVKLSGHSSPDSVRDRSIQQLLGNP</sequence>
<dbReference type="CDD" id="cd19499">
    <property type="entry name" value="RecA-like_ClpB_Hsp104-like"/>
    <property type="match status" value="2"/>
</dbReference>
<feature type="domain" description="ClpA/ClpB AAA lid" evidence="4">
    <location>
        <begin position="8"/>
        <end position="112"/>
    </location>
</feature>
<evidence type="ECO:0000313" key="6">
    <source>
        <dbReference type="Proteomes" id="UP000655225"/>
    </source>
</evidence>
<feature type="domain" description="ATPase AAA-type core" evidence="3">
    <location>
        <begin position="271"/>
        <end position="457"/>
    </location>
</feature>
<dbReference type="InterPro" id="IPR041546">
    <property type="entry name" value="ClpA/ClpB_AAA_lid"/>
</dbReference>
<reference evidence="5 6" key="1">
    <citation type="submission" date="2020-04" db="EMBL/GenBank/DDBJ databases">
        <title>Plant Genome Project.</title>
        <authorList>
            <person name="Zhang R.-G."/>
        </authorList>
    </citation>
    <scope>NUCLEOTIDE SEQUENCE [LARGE SCALE GENOMIC DNA]</scope>
    <source>
        <strain evidence="5">YNK0</strain>
        <tissue evidence="5">Leaf</tissue>
    </source>
</reference>
<gene>
    <name evidence="5" type="ORF">HHK36_006654</name>
</gene>
<evidence type="ECO:0000259" key="3">
    <source>
        <dbReference type="Pfam" id="PF07724"/>
    </source>
</evidence>
<evidence type="ECO:0000259" key="4">
    <source>
        <dbReference type="Pfam" id="PF17871"/>
    </source>
</evidence>
<keyword evidence="6" id="KW-1185">Reference proteome</keyword>
<dbReference type="PRINTS" id="PR00300">
    <property type="entry name" value="CLPPROTEASEA"/>
</dbReference>
<dbReference type="GO" id="GO:0005737">
    <property type="term" value="C:cytoplasm"/>
    <property type="evidence" value="ECO:0007669"/>
    <property type="project" value="TreeGrafter"/>
</dbReference>
<dbReference type="OrthoDB" id="1146443at2759"/>
<keyword evidence="1" id="KW-0547">Nucleotide-binding</keyword>
<protein>
    <submittedName>
        <fullName evidence="5">Uncharacterized protein</fullName>
    </submittedName>
</protein>
<dbReference type="InterPro" id="IPR027417">
    <property type="entry name" value="P-loop_NTPase"/>
</dbReference>
<dbReference type="GO" id="GO:0034605">
    <property type="term" value="P:cellular response to heat"/>
    <property type="evidence" value="ECO:0007669"/>
    <property type="project" value="TreeGrafter"/>
</dbReference>
<dbReference type="Pfam" id="PF17871">
    <property type="entry name" value="AAA_lid_9"/>
    <property type="match status" value="1"/>
</dbReference>